<protein>
    <recommendedName>
        <fullName evidence="4">DUF4352 domain-containing protein</fullName>
    </recommendedName>
</protein>
<keyword evidence="1" id="KW-0732">Signal</keyword>
<dbReference type="AlphaFoldDB" id="A0A285PTA3"/>
<dbReference type="Pfam" id="PF11611">
    <property type="entry name" value="DUF4352"/>
    <property type="match status" value="1"/>
</dbReference>
<keyword evidence="6" id="KW-1185">Reference proteome</keyword>
<dbReference type="InterPro" id="IPR029051">
    <property type="entry name" value="DUF4352"/>
</dbReference>
<feature type="transmembrane region" description="Helical" evidence="3">
    <location>
        <begin position="36"/>
        <end position="54"/>
    </location>
</feature>
<feature type="region of interest" description="Disordered" evidence="2">
    <location>
        <begin position="54"/>
        <end position="91"/>
    </location>
</feature>
<dbReference type="RefSeq" id="WP_096240811.1">
    <property type="nucleotide sequence ID" value="NZ_LT907978.1"/>
</dbReference>
<keyword evidence="3" id="KW-1133">Transmembrane helix</keyword>
<feature type="compositionally biased region" description="Low complexity" evidence="2">
    <location>
        <begin position="54"/>
        <end position="73"/>
    </location>
</feature>
<feature type="domain" description="DUF4352" evidence="4">
    <location>
        <begin position="91"/>
        <end position="208"/>
    </location>
</feature>
<evidence type="ECO:0000259" key="4">
    <source>
        <dbReference type="Pfam" id="PF11611"/>
    </source>
</evidence>
<evidence type="ECO:0000256" key="2">
    <source>
        <dbReference type="SAM" id="MobiDB-lite"/>
    </source>
</evidence>
<reference evidence="6" key="1">
    <citation type="submission" date="2017-09" db="EMBL/GenBank/DDBJ databases">
        <authorList>
            <person name="Shetty A S."/>
        </authorList>
    </citation>
    <scope>NUCLEOTIDE SEQUENCE [LARGE SCALE GENOMIC DNA]</scope>
</reference>
<organism evidence="5 6">
    <name type="scientific">Anaerobutyricum hallii</name>
    <dbReference type="NCBI Taxonomy" id="39488"/>
    <lineage>
        <taxon>Bacteria</taxon>
        <taxon>Bacillati</taxon>
        <taxon>Bacillota</taxon>
        <taxon>Clostridia</taxon>
        <taxon>Lachnospirales</taxon>
        <taxon>Lachnospiraceae</taxon>
        <taxon>Anaerobutyricum</taxon>
    </lineage>
</organism>
<dbReference type="Gene3D" id="2.60.40.1240">
    <property type="match status" value="1"/>
</dbReference>
<dbReference type="Proteomes" id="UP000217549">
    <property type="component" value="Chromosome I"/>
</dbReference>
<dbReference type="KEGG" id="ehl:EHLA_2208"/>
<keyword evidence="3" id="KW-0812">Transmembrane</keyword>
<accession>A0A285PTA3</accession>
<evidence type="ECO:0000256" key="3">
    <source>
        <dbReference type="SAM" id="Phobius"/>
    </source>
</evidence>
<keyword evidence="3" id="KW-0472">Membrane</keyword>
<sequence length="213" mass="23421">MSKEKTKVCKHCKEEIDAKAKVCPHCRKKQGGKLKWVVIIIIVLAVLGMAMGSGDDSSSSTDPQTKSTTATTAAKKETAKKEEAKEKDSVKVGESFENDGLKVTAKKAEFGYDAGEYFTPKDGCEYVAVDFTCENVAEKGDKYVSVSDCECYADNSACEQQYIGNSDFVNTNLSPGKNVSFTAYYEMPKDAKKVILEYSASFWTDKKITINLK</sequence>
<gene>
    <name evidence="5" type="ORF">EHLA_2208</name>
</gene>
<evidence type="ECO:0000313" key="6">
    <source>
        <dbReference type="Proteomes" id="UP000217549"/>
    </source>
</evidence>
<proteinExistence type="predicted"/>
<evidence type="ECO:0000256" key="1">
    <source>
        <dbReference type="ARBA" id="ARBA00022729"/>
    </source>
</evidence>
<dbReference type="InterPro" id="IPR029050">
    <property type="entry name" value="Immunoprotect_excell_Ig-like"/>
</dbReference>
<name>A0A285PTA3_9FIRM</name>
<dbReference type="EMBL" id="LT907978">
    <property type="protein sequence ID" value="SOB72839.1"/>
    <property type="molecule type" value="Genomic_DNA"/>
</dbReference>
<feature type="compositionally biased region" description="Basic and acidic residues" evidence="2">
    <location>
        <begin position="74"/>
        <end position="91"/>
    </location>
</feature>
<evidence type="ECO:0000313" key="5">
    <source>
        <dbReference type="EMBL" id="SOB72839.1"/>
    </source>
</evidence>